<evidence type="ECO:0000313" key="10">
    <source>
        <dbReference type="EMBL" id="STO31514.1"/>
    </source>
</evidence>
<evidence type="ECO:0000259" key="9">
    <source>
        <dbReference type="PROSITE" id="PS50928"/>
    </source>
</evidence>
<feature type="transmembrane region" description="Helical" evidence="8">
    <location>
        <begin position="108"/>
        <end position="133"/>
    </location>
</feature>
<feature type="transmembrane region" description="Helical" evidence="8">
    <location>
        <begin position="259"/>
        <end position="280"/>
    </location>
</feature>
<evidence type="ECO:0000256" key="7">
    <source>
        <dbReference type="ARBA" id="ARBA00023136"/>
    </source>
</evidence>
<dbReference type="InterPro" id="IPR000515">
    <property type="entry name" value="MetI-like"/>
</dbReference>
<dbReference type="Proteomes" id="UP000255328">
    <property type="component" value="Unassembled WGS sequence"/>
</dbReference>
<dbReference type="Gene3D" id="1.10.3720.10">
    <property type="entry name" value="MetI-like"/>
    <property type="match status" value="1"/>
</dbReference>
<evidence type="ECO:0000256" key="1">
    <source>
        <dbReference type="ARBA" id="ARBA00004429"/>
    </source>
</evidence>
<dbReference type="SUPFAM" id="SSF161098">
    <property type="entry name" value="MetI-like"/>
    <property type="match status" value="1"/>
</dbReference>
<feature type="transmembrane region" description="Helical" evidence="8">
    <location>
        <begin position="202"/>
        <end position="223"/>
    </location>
</feature>
<name>A0A377GY40_9FUSO</name>
<evidence type="ECO:0000256" key="4">
    <source>
        <dbReference type="ARBA" id="ARBA00022519"/>
    </source>
</evidence>
<feature type="transmembrane region" description="Helical" evidence="8">
    <location>
        <begin position="153"/>
        <end position="178"/>
    </location>
</feature>
<keyword evidence="5 8" id="KW-0812">Transmembrane</keyword>
<dbReference type="GO" id="GO:0055085">
    <property type="term" value="P:transmembrane transport"/>
    <property type="evidence" value="ECO:0007669"/>
    <property type="project" value="InterPro"/>
</dbReference>
<dbReference type="AlphaFoldDB" id="A0A377GY40"/>
<keyword evidence="7 8" id="KW-0472">Membrane</keyword>
<feature type="transmembrane region" description="Helical" evidence="8">
    <location>
        <begin position="68"/>
        <end position="87"/>
    </location>
</feature>
<dbReference type="PANTHER" id="PTHR43357:SF4">
    <property type="entry name" value="INNER MEMBRANE ABC TRANSPORTER PERMEASE PROTEIN YDCV"/>
    <property type="match status" value="1"/>
</dbReference>
<keyword evidence="11" id="KW-1185">Reference proteome</keyword>
<evidence type="ECO:0000313" key="11">
    <source>
        <dbReference type="Proteomes" id="UP000255328"/>
    </source>
</evidence>
<feature type="transmembrane region" description="Helical" evidence="8">
    <location>
        <begin position="7"/>
        <end position="29"/>
    </location>
</feature>
<comment type="subcellular location">
    <subcellularLocation>
        <location evidence="1">Cell inner membrane</location>
        <topology evidence="1">Multi-pass membrane protein</topology>
    </subcellularLocation>
</comment>
<evidence type="ECO:0000256" key="5">
    <source>
        <dbReference type="ARBA" id="ARBA00022692"/>
    </source>
</evidence>
<keyword evidence="6 8" id="KW-1133">Transmembrane helix</keyword>
<organism evidence="10 11">
    <name type="scientific">Fusobacterium necrogenes</name>
    <dbReference type="NCBI Taxonomy" id="858"/>
    <lineage>
        <taxon>Bacteria</taxon>
        <taxon>Fusobacteriati</taxon>
        <taxon>Fusobacteriota</taxon>
        <taxon>Fusobacteriia</taxon>
        <taxon>Fusobacteriales</taxon>
        <taxon>Fusobacteriaceae</taxon>
        <taxon>Fusobacterium</taxon>
    </lineage>
</organism>
<dbReference type="PROSITE" id="PS50928">
    <property type="entry name" value="ABC_TM1"/>
    <property type="match status" value="1"/>
</dbReference>
<dbReference type="CDD" id="cd06261">
    <property type="entry name" value="TM_PBP2"/>
    <property type="match status" value="1"/>
</dbReference>
<evidence type="ECO:0000256" key="6">
    <source>
        <dbReference type="ARBA" id="ARBA00022989"/>
    </source>
</evidence>
<dbReference type="GO" id="GO:0005886">
    <property type="term" value="C:plasma membrane"/>
    <property type="evidence" value="ECO:0007669"/>
    <property type="project" value="UniProtKB-SubCell"/>
</dbReference>
<protein>
    <submittedName>
        <fullName evidence="10">2-aminoethylphosphonate transport system permease PhnU</fullName>
    </submittedName>
</protein>
<keyword evidence="3" id="KW-1003">Cell membrane</keyword>
<reference evidence="10 11" key="1">
    <citation type="submission" date="2018-06" db="EMBL/GenBank/DDBJ databases">
        <authorList>
            <consortium name="Pathogen Informatics"/>
            <person name="Doyle S."/>
        </authorList>
    </citation>
    <scope>NUCLEOTIDE SEQUENCE [LARGE SCALE GENOMIC DNA]</scope>
    <source>
        <strain evidence="10 11">NCTC10723</strain>
    </source>
</reference>
<evidence type="ECO:0000256" key="8">
    <source>
        <dbReference type="SAM" id="Phobius"/>
    </source>
</evidence>
<dbReference type="PANTHER" id="PTHR43357">
    <property type="entry name" value="INNER MEMBRANE ABC TRANSPORTER PERMEASE PROTEIN YDCV"/>
    <property type="match status" value="1"/>
</dbReference>
<dbReference type="RefSeq" id="WP_115269888.1">
    <property type="nucleotide sequence ID" value="NZ_UGGU01000003.1"/>
</dbReference>
<gene>
    <name evidence="10" type="ORF">NCTC10723_00965</name>
</gene>
<proteinExistence type="predicted"/>
<evidence type="ECO:0000256" key="2">
    <source>
        <dbReference type="ARBA" id="ARBA00022448"/>
    </source>
</evidence>
<keyword evidence="4" id="KW-0997">Cell inner membrane</keyword>
<dbReference type="EMBL" id="UGGU01000003">
    <property type="protein sequence ID" value="STO31514.1"/>
    <property type="molecule type" value="Genomic_DNA"/>
</dbReference>
<dbReference type="InterPro" id="IPR035906">
    <property type="entry name" value="MetI-like_sf"/>
</dbReference>
<evidence type="ECO:0000256" key="3">
    <source>
        <dbReference type="ARBA" id="ARBA00022475"/>
    </source>
</evidence>
<feature type="domain" description="ABC transmembrane type-1" evidence="9">
    <location>
        <begin position="62"/>
        <end position="277"/>
    </location>
</feature>
<keyword evidence="2" id="KW-0813">Transport</keyword>
<sequence length="292" mass="34322">MEKIRKIIKILPFLIYMYLFFLYGIYYVVMTSFGYNRIIGKNGFTLEYYRELILSREFLENLRYTVKINFFTGVISLLLAVVFLYLIHINRNSKYLGKFFKKILEFPVGVSYLTGAYALVLLLSRGGVIGSYLVKLGVIESIKEFPILINDNYGVGIILGYIWKVVPFMVMMCIPMMVDIERKWRDLGTLYNLTEYNFFKKIIFPMILPTLSLSFFLVLAYLFSAFETSYILGVTYPRTLSVQMYELYREGDIELRGKVMAINVIVTLIALTISFISYLTMKYLMKFKEREW</sequence>
<accession>A0A377GY40</accession>
<dbReference type="OrthoDB" id="9785836at2"/>